<dbReference type="OrthoDB" id="411615at2759"/>
<evidence type="ECO:0000313" key="2">
    <source>
        <dbReference type="Proteomes" id="UP000037035"/>
    </source>
</evidence>
<evidence type="ECO:0000313" key="1">
    <source>
        <dbReference type="EMBL" id="KNZ61146.1"/>
    </source>
</evidence>
<accession>A0A0L6VK38</accession>
<protein>
    <submittedName>
        <fullName evidence="1">Uncharacterized protein</fullName>
    </submittedName>
</protein>
<proteinExistence type="predicted"/>
<dbReference type="AlphaFoldDB" id="A0A0L6VK38"/>
<organism evidence="1 2">
    <name type="scientific">Puccinia sorghi</name>
    <dbReference type="NCBI Taxonomy" id="27349"/>
    <lineage>
        <taxon>Eukaryota</taxon>
        <taxon>Fungi</taxon>
        <taxon>Dikarya</taxon>
        <taxon>Basidiomycota</taxon>
        <taxon>Pucciniomycotina</taxon>
        <taxon>Pucciniomycetes</taxon>
        <taxon>Pucciniales</taxon>
        <taxon>Pucciniaceae</taxon>
        <taxon>Puccinia</taxon>
    </lineage>
</organism>
<name>A0A0L6VK38_9BASI</name>
<gene>
    <name evidence="1" type="ORF">VP01_1446g5</name>
</gene>
<dbReference type="Proteomes" id="UP000037035">
    <property type="component" value="Unassembled WGS sequence"/>
</dbReference>
<sequence>MWAVRTLNCIQNKNTLDVTPYEAFYTERPQLDKVRGFGSTALVLVAPKKRNKLDDQLVEGQVVGHLDKSKGWTFWNKEICVFGLGGLWKKQTVTKFYGYVNQHSKSRRFLGRSCCA</sequence>
<dbReference type="EMBL" id="LAVV01004965">
    <property type="protein sequence ID" value="KNZ61146.1"/>
    <property type="molecule type" value="Genomic_DNA"/>
</dbReference>
<dbReference type="VEuPathDB" id="FungiDB:VP01_1446g5"/>
<keyword evidence="2" id="KW-1185">Reference proteome</keyword>
<comment type="caution">
    <text evidence="1">The sequence shown here is derived from an EMBL/GenBank/DDBJ whole genome shotgun (WGS) entry which is preliminary data.</text>
</comment>
<reference evidence="1 2" key="1">
    <citation type="submission" date="2015-08" db="EMBL/GenBank/DDBJ databases">
        <title>Next Generation Sequencing and Analysis of the Genome of Puccinia sorghi L Schw, the Causal Agent of Maize Common Rust.</title>
        <authorList>
            <person name="Rochi L."/>
            <person name="Burguener G."/>
            <person name="Darino M."/>
            <person name="Turjanski A."/>
            <person name="Kreff E."/>
            <person name="Dieguez M.J."/>
            <person name="Sacco F."/>
        </authorList>
    </citation>
    <scope>NUCLEOTIDE SEQUENCE [LARGE SCALE GENOMIC DNA]</scope>
    <source>
        <strain evidence="1 2">RO10H11247</strain>
    </source>
</reference>